<dbReference type="Pfam" id="PF04520">
    <property type="entry name" value="Senescence_reg"/>
    <property type="match status" value="1"/>
</dbReference>
<dbReference type="GO" id="GO:0010150">
    <property type="term" value="P:leaf senescence"/>
    <property type="evidence" value="ECO:0007669"/>
    <property type="project" value="UniProtKB-ARBA"/>
</dbReference>
<sequence>MGDDIGSFRFINLLNQSNQPHYDHPFPDLEFDEADVFYSSTVDSPCGYHYESPPSTVDHNHNSTHHHRRFGLSALLADSETESMAISPQPVPYFAHTLRTGPHQSAPQAVPTWHIRTGYNDDDEDEVFDQEETEMVPPHVMVARSHTPTALSVLEGAGRTLKGRDLCRVRNAVLQKTGFLDL</sequence>
<dbReference type="AlphaFoldDB" id="A0A833Q8T0"/>
<reference evidence="2" key="1">
    <citation type="submission" date="2020-01" db="EMBL/GenBank/DDBJ databases">
        <title>Genome sequence of Kobresia littledalei, the first chromosome-level genome in the family Cyperaceae.</title>
        <authorList>
            <person name="Qu G."/>
        </authorList>
    </citation>
    <scope>NUCLEOTIDE SEQUENCE</scope>
    <source>
        <strain evidence="2">C.B.Clarke</strain>
        <tissue evidence="2">Leaf</tissue>
    </source>
</reference>
<proteinExistence type="inferred from homology"/>
<name>A0A833Q8T0_9POAL</name>
<dbReference type="PANTHER" id="PTHR33083">
    <property type="entry name" value="EXPRESSED PROTEIN"/>
    <property type="match status" value="1"/>
</dbReference>
<protein>
    <submittedName>
        <fullName evidence="2">Senescence regulator</fullName>
    </submittedName>
</protein>
<evidence type="ECO:0000256" key="1">
    <source>
        <dbReference type="ARBA" id="ARBA00034773"/>
    </source>
</evidence>
<dbReference type="Proteomes" id="UP000623129">
    <property type="component" value="Unassembled WGS sequence"/>
</dbReference>
<gene>
    <name evidence="2" type="ORF">FCM35_KLT14623</name>
</gene>
<dbReference type="PANTHER" id="PTHR33083:SF123">
    <property type="entry name" value="EXPRESSED PROTEIN"/>
    <property type="match status" value="1"/>
</dbReference>
<evidence type="ECO:0000313" key="3">
    <source>
        <dbReference type="Proteomes" id="UP000623129"/>
    </source>
</evidence>
<accession>A0A833Q8T0</accession>
<dbReference type="EMBL" id="SWLB01000027">
    <property type="protein sequence ID" value="KAF3321370.1"/>
    <property type="molecule type" value="Genomic_DNA"/>
</dbReference>
<comment type="similarity">
    <text evidence="1">Belongs to the senescence regulator S40 family.</text>
</comment>
<comment type="caution">
    <text evidence="2">The sequence shown here is derived from an EMBL/GenBank/DDBJ whole genome shotgun (WGS) entry which is preliminary data.</text>
</comment>
<keyword evidence="3" id="KW-1185">Reference proteome</keyword>
<evidence type="ECO:0000313" key="2">
    <source>
        <dbReference type="EMBL" id="KAF3321370.1"/>
    </source>
</evidence>
<dbReference type="OrthoDB" id="684536at2759"/>
<dbReference type="InterPro" id="IPR007608">
    <property type="entry name" value="Senescence_reg_S40"/>
</dbReference>
<organism evidence="2 3">
    <name type="scientific">Carex littledalei</name>
    <dbReference type="NCBI Taxonomy" id="544730"/>
    <lineage>
        <taxon>Eukaryota</taxon>
        <taxon>Viridiplantae</taxon>
        <taxon>Streptophyta</taxon>
        <taxon>Embryophyta</taxon>
        <taxon>Tracheophyta</taxon>
        <taxon>Spermatophyta</taxon>
        <taxon>Magnoliopsida</taxon>
        <taxon>Liliopsida</taxon>
        <taxon>Poales</taxon>
        <taxon>Cyperaceae</taxon>
        <taxon>Cyperoideae</taxon>
        <taxon>Cariceae</taxon>
        <taxon>Carex</taxon>
        <taxon>Carex subgen. Euthyceras</taxon>
    </lineage>
</organism>